<feature type="chain" id="PRO_5022711162" description="Glycosyl hydrolase family 32 N-terminal domain-containing protein" evidence="5">
    <location>
        <begin position="30"/>
        <end position="501"/>
    </location>
</feature>
<dbReference type="AlphaFoldDB" id="A0A5D2F9M5"/>
<proteinExistence type="inferred from homology"/>
<dbReference type="GO" id="GO:0004553">
    <property type="term" value="F:hydrolase activity, hydrolyzing O-glycosyl compounds"/>
    <property type="evidence" value="ECO:0007669"/>
    <property type="project" value="InterPro"/>
</dbReference>
<keyword evidence="5" id="KW-0732">Signal</keyword>
<dbReference type="InterPro" id="IPR013320">
    <property type="entry name" value="ConA-like_dom_sf"/>
</dbReference>
<sequence>MEVSKSLRLCLIVWNVIIAILSFNNGVEASHRIYPEYESLAASTVRQLHRTGYHFQPPQHWLNGTFSINSLRITIKKIWVPLIHIELNQNHEKKKNWVRQSGGDTNLLSHYNFGFCCQSCIILKPPCVLRDPTICFTNTIPKGQSLEPAIFPSEPFDIKGTWSGSATVYPDGNPVIYYTGVDAKGQQVQNYAIPADITDKNLRKWVKPKEGNPMVVADKEINGTNGYWNILVGSRKRSTGVAYLFKSKDKKTWTKTARPLHEVPNTGMWECPDFFPVSTSHEKGLDFAELGKDVKHVLKVSLDVTRFEYYTIGTYFPDQDKYVPDKGQFRRVVWGWANESDSKEEDVKKGWAGIMPISRTVRLDPSGKQLLVWPIDDVETLKGNKVQMSNQQLEIGKPIKISGITGNQVCSTVMTNVYKPMFGGFVDVDLSDRKLSLRSLIDNSVVESFAAGGKTCITSRVYPTLAVFQDAQVFAFNNGTEPITLEHASAWSMESPRKMNN</sequence>
<dbReference type="Gene3D" id="2.60.120.560">
    <property type="entry name" value="Exo-inulinase, domain 1"/>
    <property type="match status" value="1"/>
</dbReference>
<dbReference type="CDD" id="cd18624">
    <property type="entry name" value="GH32_Fruct1-like"/>
    <property type="match status" value="1"/>
</dbReference>
<dbReference type="PANTHER" id="PTHR31953">
    <property type="entry name" value="BETA-FRUCTOFURANOSIDASE, INSOLUBLE ISOENZYME CWINV1-RELATED"/>
    <property type="match status" value="1"/>
</dbReference>
<keyword evidence="9" id="KW-1185">Reference proteome</keyword>
<organism evidence="8 9">
    <name type="scientific">Gossypium darwinii</name>
    <name type="common">Darwin's cotton</name>
    <name type="synonym">Gossypium barbadense var. darwinii</name>
    <dbReference type="NCBI Taxonomy" id="34276"/>
    <lineage>
        <taxon>Eukaryota</taxon>
        <taxon>Viridiplantae</taxon>
        <taxon>Streptophyta</taxon>
        <taxon>Embryophyta</taxon>
        <taxon>Tracheophyta</taxon>
        <taxon>Spermatophyta</taxon>
        <taxon>Magnoliopsida</taxon>
        <taxon>eudicotyledons</taxon>
        <taxon>Gunneridae</taxon>
        <taxon>Pentapetalae</taxon>
        <taxon>rosids</taxon>
        <taxon>malvids</taxon>
        <taxon>Malvales</taxon>
        <taxon>Malvaceae</taxon>
        <taxon>Malvoideae</taxon>
        <taxon>Gossypium</taxon>
    </lineage>
</organism>
<feature type="domain" description="Glycosyl hydrolase family 32 N-terminal" evidence="6">
    <location>
        <begin position="145"/>
        <end position="374"/>
    </location>
</feature>
<dbReference type="InterPro" id="IPR013189">
    <property type="entry name" value="Glyco_hydro_32_C"/>
</dbReference>
<dbReference type="SMART" id="SM00640">
    <property type="entry name" value="Glyco_32"/>
    <property type="match status" value="1"/>
</dbReference>
<evidence type="ECO:0000313" key="8">
    <source>
        <dbReference type="EMBL" id="TYH02817.1"/>
    </source>
</evidence>
<reference evidence="8 9" key="1">
    <citation type="submission" date="2019-06" db="EMBL/GenBank/DDBJ databases">
        <title>WGS assembly of Gossypium darwinii.</title>
        <authorList>
            <person name="Chen Z.J."/>
            <person name="Sreedasyam A."/>
            <person name="Ando A."/>
            <person name="Song Q."/>
            <person name="De L."/>
            <person name="Hulse-Kemp A."/>
            <person name="Ding M."/>
            <person name="Ye W."/>
            <person name="Kirkbride R."/>
            <person name="Jenkins J."/>
            <person name="Plott C."/>
            <person name="Lovell J."/>
            <person name="Lin Y.-M."/>
            <person name="Vaughn R."/>
            <person name="Liu B."/>
            <person name="Li W."/>
            <person name="Simpson S."/>
            <person name="Scheffler B."/>
            <person name="Saski C."/>
            <person name="Grover C."/>
            <person name="Hu G."/>
            <person name="Conover J."/>
            <person name="Carlson J."/>
            <person name="Shu S."/>
            <person name="Boston L."/>
            <person name="Williams M."/>
            <person name="Peterson D."/>
            <person name="Mcgee K."/>
            <person name="Jones D."/>
            <person name="Wendel J."/>
            <person name="Stelly D."/>
            <person name="Grimwood J."/>
            <person name="Schmutz J."/>
        </authorList>
    </citation>
    <scope>NUCLEOTIDE SEQUENCE [LARGE SCALE GENOMIC DNA]</scope>
    <source>
        <strain evidence="8">1808015.09</strain>
    </source>
</reference>
<gene>
    <name evidence="8" type="ORF">ES288_A09G171200v1</name>
</gene>
<dbReference type="InterPro" id="IPR001362">
    <property type="entry name" value="Glyco_hydro_32"/>
</dbReference>
<dbReference type="GO" id="GO:0005975">
    <property type="term" value="P:carbohydrate metabolic process"/>
    <property type="evidence" value="ECO:0007669"/>
    <property type="project" value="InterPro"/>
</dbReference>
<evidence type="ECO:0000313" key="9">
    <source>
        <dbReference type="Proteomes" id="UP000323506"/>
    </source>
</evidence>
<name>A0A5D2F9M5_GOSDA</name>
<accession>A0A5D2F9M5</accession>
<dbReference type="SUPFAM" id="SSF75005">
    <property type="entry name" value="Arabinanase/levansucrase/invertase"/>
    <property type="match status" value="1"/>
</dbReference>
<dbReference type="SUPFAM" id="SSF49899">
    <property type="entry name" value="Concanavalin A-like lectins/glucanases"/>
    <property type="match status" value="1"/>
</dbReference>
<evidence type="ECO:0000256" key="3">
    <source>
        <dbReference type="ARBA" id="ARBA00023295"/>
    </source>
</evidence>
<comment type="similarity">
    <text evidence="1 4">Belongs to the glycosyl hydrolase 32 family.</text>
</comment>
<feature type="signal peptide" evidence="5">
    <location>
        <begin position="1"/>
        <end position="29"/>
    </location>
</feature>
<dbReference type="Pfam" id="PF00251">
    <property type="entry name" value="Glyco_hydro_32N"/>
    <property type="match status" value="1"/>
</dbReference>
<evidence type="ECO:0000259" key="7">
    <source>
        <dbReference type="Pfam" id="PF08244"/>
    </source>
</evidence>
<dbReference type="EMBL" id="CM017696">
    <property type="protein sequence ID" value="TYH02817.1"/>
    <property type="molecule type" value="Genomic_DNA"/>
</dbReference>
<evidence type="ECO:0000259" key="6">
    <source>
        <dbReference type="Pfam" id="PF00251"/>
    </source>
</evidence>
<protein>
    <recommendedName>
        <fullName evidence="10">Glycosyl hydrolase family 32 N-terminal domain-containing protein</fullName>
    </recommendedName>
</protein>
<dbReference type="Proteomes" id="UP000323506">
    <property type="component" value="Chromosome A09"/>
</dbReference>
<evidence type="ECO:0000256" key="2">
    <source>
        <dbReference type="ARBA" id="ARBA00022801"/>
    </source>
</evidence>
<evidence type="ECO:0000256" key="1">
    <source>
        <dbReference type="ARBA" id="ARBA00009902"/>
    </source>
</evidence>
<dbReference type="InterPro" id="IPR023296">
    <property type="entry name" value="Glyco_hydro_beta-prop_sf"/>
</dbReference>
<evidence type="ECO:0000256" key="5">
    <source>
        <dbReference type="SAM" id="SignalP"/>
    </source>
</evidence>
<feature type="domain" description="Glycosyl hydrolase family 32 C-terminal" evidence="7">
    <location>
        <begin position="428"/>
        <end position="491"/>
    </location>
</feature>
<dbReference type="InterPro" id="IPR013148">
    <property type="entry name" value="Glyco_hydro_32_N"/>
</dbReference>
<evidence type="ECO:0000256" key="4">
    <source>
        <dbReference type="RuleBase" id="RU362110"/>
    </source>
</evidence>
<keyword evidence="2 4" id="KW-0378">Hydrolase</keyword>
<dbReference type="Pfam" id="PF08244">
    <property type="entry name" value="Glyco_hydro_32C"/>
    <property type="match status" value="1"/>
</dbReference>
<keyword evidence="3 4" id="KW-0326">Glycosidase</keyword>
<evidence type="ECO:0008006" key="10">
    <source>
        <dbReference type="Google" id="ProtNLM"/>
    </source>
</evidence>
<dbReference type="Gene3D" id="2.115.10.20">
    <property type="entry name" value="Glycosyl hydrolase domain, family 43"/>
    <property type="match status" value="1"/>
</dbReference>
<dbReference type="InterPro" id="IPR050551">
    <property type="entry name" value="Fructan_Metab_Enzymes"/>
</dbReference>